<dbReference type="InterPro" id="IPR036259">
    <property type="entry name" value="MFS_trans_sf"/>
</dbReference>
<feature type="transmembrane region" description="Helical" evidence="6">
    <location>
        <begin position="49"/>
        <end position="67"/>
    </location>
</feature>
<evidence type="ECO:0000256" key="4">
    <source>
        <dbReference type="ARBA" id="ARBA00022989"/>
    </source>
</evidence>
<dbReference type="SUPFAM" id="SSF103473">
    <property type="entry name" value="MFS general substrate transporter"/>
    <property type="match status" value="1"/>
</dbReference>
<dbReference type="HOGENOM" id="CLU_661618_0_0_6"/>
<name>N8WAW4_9GAMM</name>
<reference evidence="7 8" key="1">
    <citation type="submission" date="2013-02" db="EMBL/GenBank/DDBJ databases">
        <title>The Genome Sequence of Acinetobacter sp. NIPH 758.</title>
        <authorList>
            <consortium name="The Broad Institute Genome Sequencing Platform"/>
            <consortium name="The Broad Institute Genome Sequencing Center for Infectious Disease"/>
            <person name="Cerqueira G."/>
            <person name="Feldgarden M."/>
            <person name="Courvalin P."/>
            <person name="Perichon B."/>
            <person name="Grillot-Courvalin C."/>
            <person name="Clermont D."/>
            <person name="Rocha E."/>
            <person name="Yoon E.-J."/>
            <person name="Nemec A."/>
            <person name="Walker B."/>
            <person name="Young S.K."/>
            <person name="Zeng Q."/>
            <person name="Gargeya S."/>
            <person name="Fitzgerald M."/>
            <person name="Haas B."/>
            <person name="Abouelleil A."/>
            <person name="Alvarado L."/>
            <person name="Arachchi H.M."/>
            <person name="Berlin A.M."/>
            <person name="Chapman S.B."/>
            <person name="Dewar J."/>
            <person name="Goldberg J."/>
            <person name="Griggs A."/>
            <person name="Gujja S."/>
            <person name="Hansen M."/>
            <person name="Howarth C."/>
            <person name="Imamovic A."/>
            <person name="Larimer J."/>
            <person name="McCowan C."/>
            <person name="Murphy C."/>
            <person name="Neiman D."/>
            <person name="Pearson M."/>
            <person name="Priest M."/>
            <person name="Roberts A."/>
            <person name="Saif S."/>
            <person name="Shea T."/>
            <person name="Sisk P."/>
            <person name="Sykes S."/>
            <person name="Wortman J."/>
            <person name="Nusbaum C."/>
            <person name="Birren B."/>
        </authorList>
    </citation>
    <scope>NUCLEOTIDE SEQUENCE [LARGE SCALE GENOMIC DNA]</scope>
    <source>
        <strain evidence="7 8">NIPH 758</strain>
    </source>
</reference>
<feature type="transmembrane region" description="Helical" evidence="6">
    <location>
        <begin position="202"/>
        <end position="222"/>
    </location>
</feature>
<proteinExistence type="predicted"/>
<dbReference type="Pfam" id="PF07690">
    <property type="entry name" value="MFS_1"/>
    <property type="match status" value="1"/>
</dbReference>
<evidence type="ECO:0000313" key="7">
    <source>
        <dbReference type="EMBL" id="ENU92064.1"/>
    </source>
</evidence>
<dbReference type="GO" id="GO:0005886">
    <property type="term" value="C:plasma membrane"/>
    <property type="evidence" value="ECO:0007669"/>
    <property type="project" value="UniProtKB-SubCell"/>
</dbReference>
<feature type="transmembrane region" description="Helical" evidence="6">
    <location>
        <begin position="141"/>
        <end position="161"/>
    </location>
</feature>
<feature type="transmembrane region" description="Helical" evidence="6">
    <location>
        <begin position="228"/>
        <end position="251"/>
    </location>
</feature>
<evidence type="ECO:0008006" key="9">
    <source>
        <dbReference type="Google" id="ProtNLM"/>
    </source>
</evidence>
<dbReference type="InterPro" id="IPR011701">
    <property type="entry name" value="MFS"/>
</dbReference>
<feature type="transmembrane region" description="Helical" evidence="6">
    <location>
        <begin position="263"/>
        <end position="285"/>
    </location>
</feature>
<dbReference type="AlphaFoldDB" id="N8WAW4"/>
<dbReference type="PANTHER" id="PTHR23513:SF6">
    <property type="entry name" value="MAJOR FACILITATOR SUPERFAMILY ASSOCIATED DOMAIN-CONTAINING PROTEIN"/>
    <property type="match status" value="1"/>
</dbReference>
<keyword evidence="5 6" id="KW-0472">Membrane</keyword>
<feature type="transmembrane region" description="Helical" evidence="6">
    <location>
        <begin position="113"/>
        <end position="135"/>
    </location>
</feature>
<accession>N8WAW4</accession>
<dbReference type="PATRIC" id="fig|1217712.3.peg.3047"/>
<comment type="caution">
    <text evidence="7">The sequence shown here is derived from an EMBL/GenBank/DDBJ whole genome shotgun (WGS) entry which is preliminary data.</text>
</comment>
<dbReference type="eggNOG" id="COG2211">
    <property type="taxonomic scope" value="Bacteria"/>
</dbReference>
<protein>
    <recommendedName>
        <fullName evidence="9">Major facilitator superfamily (MFS) profile domain-containing protein</fullName>
    </recommendedName>
</protein>
<dbReference type="GO" id="GO:0022857">
    <property type="term" value="F:transmembrane transporter activity"/>
    <property type="evidence" value="ECO:0007669"/>
    <property type="project" value="InterPro"/>
</dbReference>
<dbReference type="Gene3D" id="1.20.1250.20">
    <property type="entry name" value="MFS general substrate transporter like domains"/>
    <property type="match status" value="1"/>
</dbReference>
<feature type="transmembrane region" description="Helical" evidence="6">
    <location>
        <begin position="359"/>
        <end position="378"/>
    </location>
</feature>
<feature type="transmembrane region" description="Helical" evidence="6">
    <location>
        <begin position="73"/>
        <end position="92"/>
    </location>
</feature>
<dbReference type="Proteomes" id="UP000013049">
    <property type="component" value="Unassembled WGS sequence"/>
</dbReference>
<evidence type="ECO:0000313" key="8">
    <source>
        <dbReference type="Proteomes" id="UP000013049"/>
    </source>
</evidence>
<comment type="subcellular location">
    <subcellularLocation>
        <location evidence="1">Cell membrane</location>
        <topology evidence="1">Multi-pass membrane protein</topology>
    </subcellularLocation>
</comment>
<evidence type="ECO:0000256" key="5">
    <source>
        <dbReference type="ARBA" id="ARBA00023136"/>
    </source>
</evidence>
<evidence type="ECO:0000256" key="6">
    <source>
        <dbReference type="SAM" id="Phobius"/>
    </source>
</evidence>
<gene>
    <name evidence="7" type="ORF">F971_03157</name>
</gene>
<keyword evidence="2" id="KW-1003">Cell membrane</keyword>
<dbReference type="CDD" id="cd06173">
    <property type="entry name" value="MFS_MefA_like"/>
    <property type="match status" value="1"/>
</dbReference>
<feature type="transmembrane region" description="Helical" evidence="6">
    <location>
        <begin position="291"/>
        <end position="313"/>
    </location>
</feature>
<evidence type="ECO:0000256" key="2">
    <source>
        <dbReference type="ARBA" id="ARBA00022475"/>
    </source>
</evidence>
<evidence type="ECO:0000256" key="3">
    <source>
        <dbReference type="ARBA" id="ARBA00022692"/>
    </source>
</evidence>
<sequence length="415" mass="46198">MQFALAWWVLAITNDPKVFSIFVAVALGADILARGGLGWMGDIYRKEILIGICYFISFLASFIILIISSIGNYVFVLLFLCQALIGFSVGLREPIQSSIIVALVDKNRLAEAIRWRAIILTSVGLISPLFATLLISYINSIGAMCVGTLITLMSLLLIVTIKNKKDNRREAKGVYKFYVNVKWYDGVRIVLRLPPEISMIKIMFAVNLGLFSIFSFILPVYFQKNFPQSPWILGLVEGVFAMGVFLGAATINEKLTLLLGRANATFVGLVLIGGGVLFSALLSLYLIELLYWYFTLFCLGFLFVGIGISIITINTNFLRTVSTPKNYLNRVNSAALFCSGLFAPIGVIFLGWALMFFDIFLIFICIGVVMLVTSILAYNNSVVRDFLSLPDAEIYDVYSIRYSDVFIVSDDELDK</sequence>
<keyword evidence="4 6" id="KW-1133">Transmembrane helix</keyword>
<organism evidence="7 8">
    <name type="scientific">Acinetobacter vivianii</name>
    <dbReference type="NCBI Taxonomy" id="1776742"/>
    <lineage>
        <taxon>Bacteria</taxon>
        <taxon>Pseudomonadati</taxon>
        <taxon>Pseudomonadota</taxon>
        <taxon>Gammaproteobacteria</taxon>
        <taxon>Moraxellales</taxon>
        <taxon>Moraxellaceae</taxon>
        <taxon>Acinetobacter</taxon>
    </lineage>
</organism>
<feature type="transmembrane region" description="Helical" evidence="6">
    <location>
        <begin position="334"/>
        <end position="353"/>
    </location>
</feature>
<keyword evidence="3 6" id="KW-0812">Transmembrane</keyword>
<dbReference type="EMBL" id="APPC01000018">
    <property type="protein sequence ID" value="ENU92064.1"/>
    <property type="molecule type" value="Genomic_DNA"/>
</dbReference>
<dbReference type="PANTHER" id="PTHR23513">
    <property type="entry name" value="INTEGRAL MEMBRANE EFFLUX PROTEIN-RELATED"/>
    <property type="match status" value="1"/>
</dbReference>
<evidence type="ECO:0000256" key="1">
    <source>
        <dbReference type="ARBA" id="ARBA00004651"/>
    </source>
</evidence>